<comment type="caution">
    <text evidence="1">The sequence shown here is derived from an EMBL/GenBank/DDBJ whole genome shotgun (WGS) entry which is preliminary data.</text>
</comment>
<dbReference type="AlphaFoldDB" id="A0A6N9H8W7"/>
<evidence type="ECO:0000313" key="1">
    <source>
        <dbReference type="EMBL" id="MYM20477.1"/>
    </source>
</evidence>
<organism evidence="1 2">
    <name type="scientific">Brevibacterium rongguiense</name>
    <dbReference type="NCBI Taxonomy" id="2695267"/>
    <lineage>
        <taxon>Bacteria</taxon>
        <taxon>Bacillati</taxon>
        <taxon>Actinomycetota</taxon>
        <taxon>Actinomycetes</taxon>
        <taxon>Micrococcales</taxon>
        <taxon>Brevibacteriaceae</taxon>
        <taxon>Brevibacterium</taxon>
    </lineage>
</organism>
<evidence type="ECO:0000313" key="2">
    <source>
        <dbReference type="Proteomes" id="UP000469215"/>
    </source>
</evidence>
<keyword evidence="2" id="KW-1185">Reference proteome</keyword>
<sequence length="126" mass="14426">MKDAGWSVVDVLYALDHLPDGRAQGFVSEGEWVPLPGADTIAEDRIPHWISFRLNHWRDAAGHPVESHTQMLERRQAAREVQEAAQRRAIAERQAQRRRLRHDPAATEARREAMAAVRSLPRTHRV</sequence>
<dbReference type="Proteomes" id="UP000469215">
    <property type="component" value="Unassembled WGS sequence"/>
</dbReference>
<reference evidence="1 2" key="1">
    <citation type="submission" date="2020-01" db="EMBL/GenBank/DDBJ databases">
        <authorList>
            <person name="Deng T."/>
        </authorList>
    </citation>
    <scope>NUCLEOTIDE SEQUENCE [LARGE SCALE GENOMIC DNA]</scope>
    <source>
        <strain evidence="1 2">5221</strain>
    </source>
</reference>
<dbReference type="RefSeq" id="WP_160953893.1">
    <property type="nucleotide sequence ID" value="NZ_WWEQ01000054.1"/>
</dbReference>
<proteinExistence type="predicted"/>
<gene>
    <name evidence="1" type="ORF">GSY69_11000</name>
</gene>
<accession>A0A6N9H8W7</accession>
<protein>
    <submittedName>
        <fullName evidence="1">Uncharacterized protein</fullName>
    </submittedName>
</protein>
<name>A0A6N9H8W7_9MICO</name>
<dbReference type="EMBL" id="WWEQ01000054">
    <property type="protein sequence ID" value="MYM20477.1"/>
    <property type="molecule type" value="Genomic_DNA"/>
</dbReference>